<accession>A0A5M8I538</accession>
<name>A0A5M8I538_CHLPH</name>
<reference evidence="1" key="1">
    <citation type="submission" date="2019-07" db="EMBL/GenBank/DDBJ databases">
        <title>Draft genome Sequence of Chlorobium phaeovibrioides sp. strain PhvTcv-s14, from the Phylum Chlorobi.</title>
        <authorList>
            <person name="Babenko V."/>
            <person name="Boldyreva D."/>
            <person name="Kanygina A."/>
            <person name="Selezneva O."/>
            <person name="Akopiyan T."/>
            <person name="Lunina O."/>
        </authorList>
    </citation>
    <scope>NUCLEOTIDE SEQUENCE [LARGE SCALE GENOMIC DNA]</scope>
    <source>
        <strain evidence="1">GrTcv12</strain>
        <plasmid evidence="1">pl1</plasmid>
    </source>
</reference>
<dbReference type="Proteomes" id="UP000327458">
    <property type="component" value="Plasmid pl1"/>
</dbReference>
<dbReference type="RefSeq" id="WP_151418965.1">
    <property type="nucleotide sequence ID" value="NZ_CM018433.1"/>
</dbReference>
<protein>
    <submittedName>
        <fullName evidence="1">Uncharacterized protein</fullName>
    </submittedName>
</protein>
<gene>
    <name evidence="1" type="ORF">FP507_10880</name>
</gene>
<comment type="caution">
    <text evidence="1">The sequence shown here is derived from an EMBL/GenBank/DDBJ whole genome shotgun (WGS) entry which is preliminary data.</text>
</comment>
<organism evidence="1">
    <name type="scientific">Chlorobium phaeovibrioides</name>
    <dbReference type="NCBI Taxonomy" id="1094"/>
    <lineage>
        <taxon>Bacteria</taxon>
        <taxon>Pseudomonadati</taxon>
        <taxon>Chlorobiota</taxon>
        <taxon>Chlorobiia</taxon>
        <taxon>Chlorobiales</taxon>
        <taxon>Chlorobiaceae</taxon>
        <taxon>Chlorobium/Pelodictyon group</taxon>
        <taxon>Chlorobium</taxon>
    </lineage>
</organism>
<evidence type="ECO:0000313" key="1">
    <source>
        <dbReference type="EMBL" id="KAA6230513.1"/>
    </source>
</evidence>
<sequence>MKSLHEKLFIFSQGTFLESKKFVLPQITVEITIQLHKDSDKASNEYFVSLSHFIKTPSQNPGPPVNHLNQTLVSGADNDNAFATIKKSFFHAYEEAKKGGLMPDNSWLIPNIEFVDFNNTKVR</sequence>
<geneLocation type="plasmid" evidence="1">
    <name>pl1</name>
</geneLocation>
<keyword evidence="1" id="KW-0614">Plasmid</keyword>
<proteinExistence type="predicted"/>
<dbReference type="AlphaFoldDB" id="A0A5M8I538"/>
<dbReference type="EMBL" id="VMRG01000003">
    <property type="protein sequence ID" value="KAA6230513.1"/>
    <property type="molecule type" value="Genomic_DNA"/>
</dbReference>